<protein>
    <submittedName>
        <fullName evidence="3">Uncharacterized protein</fullName>
    </submittedName>
</protein>
<dbReference type="EMBL" id="CAUYUJ010016342">
    <property type="protein sequence ID" value="CAK0864215.1"/>
    <property type="molecule type" value="Genomic_DNA"/>
</dbReference>
<reference evidence="3" key="1">
    <citation type="submission" date="2023-10" db="EMBL/GenBank/DDBJ databases">
        <authorList>
            <person name="Chen Y."/>
            <person name="Shah S."/>
            <person name="Dougan E. K."/>
            <person name="Thang M."/>
            <person name="Chan C."/>
        </authorList>
    </citation>
    <scope>NUCLEOTIDE SEQUENCE [LARGE SCALE GENOMIC DNA]</scope>
</reference>
<keyword evidence="1" id="KW-0175">Coiled coil</keyword>
<accession>A0ABN9UVR5</accession>
<evidence type="ECO:0000313" key="3">
    <source>
        <dbReference type="EMBL" id="CAK0864214.1"/>
    </source>
</evidence>
<comment type="caution">
    <text evidence="3">The sequence shown here is derived from an EMBL/GenBank/DDBJ whole genome shotgun (WGS) entry which is preliminary data.</text>
</comment>
<sequence>MAAAADALGLSVKPPWQAEAVAEDGAEAGGRRVTDKTVVQKIDGGRLHPSMIKIPAVPLAGALAACSSRAGSARGPEIGTPTTMSPTSTRLADCVSLSDTMSPGPADRLLPGLARMGEDLGRNSINRIAVLECIVARQQAQLASLMPLLRELPAAHAALGSRQDAAAEELAQLRRAKQGLEDLEARLDGELGTLQASLQALESALGENDGRLNEVQTAVLESRVAGAADLDREVTALAAKVDVLASALGREGAEAHDDAVRFFDEAMEKAVSAADGKVAHPTSLGESSPGGQTVDSGWFTFRGGRPGGAVPHRTVRVRGCKSYEDKGVQVPRRTVAL</sequence>
<gene>
    <name evidence="3" type="ORF">PCOR1329_LOCUS52155</name>
</gene>
<evidence type="ECO:0000256" key="1">
    <source>
        <dbReference type="SAM" id="Coils"/>
    </source>
</evidence>
<evidence type="ECO:0000256" key="2">
    <source>
        <dbReference type="SAM" id="MobiDB-lite"/>
    </source>
</evidence>
<feature type="compositionally biased region" description="Polar residues" evidence="2">
    <location>
        <begin position="284"/>
        <end position="295"/>
    </location>
</feature>
<name>A0ABN9UVR5_9DINO</name>
<dbReference type="Proteomes" id="UP001189429">
    <property type="component" value="Unassembled WGS sequence"/>
</dbReference>
<organism evidence="3 4">
    <name type="scientific">Prorocentrum cordatum</name>
    <dbReference type="NCBI Taxonomy" id="2364126"/>
    <lineage>
        <taxon>Eukaryota</taxon>
        <taxon>Sar</taxon>
        <taxon>Alveolata</taxon>
        <taxon>Dinophyceae</taxon>
        <taxon>Prorocentrales</taxon>
        <taxon>Prorocentraceae</taxon>
        <taxon>Prorocentrum</taxon>
    </lineage>
</organism>
<proteinExistence type="predicted"/>
<keyword evidence="4" id="KW-1185">Reference proteome</keyword>
<evidence type="ECO:0000313" key="4">
    <source>
        <dbReference type="Proteomes" id="UP001189429"/>
    </source>
</evidence>
<feature type="coiled-coil region" evidence="1">
    <location>
        <begin position="163"/>
        <end position="190"/>
    </location>
</feature>
<dbReference type="EMBL" id="CAUYUJ010016342">
    <property type="protein sequence ID" value="CAK0864214.1"/>
    <property type="molecule type" value="Genomic_DNA"/>
</dbReference>
<feature type="region of interest" description="Disordered" evidence="2">
    <location>
        <begin position="277"/>
        <end position="302"/>
    </location>
</feature>